<evidence type="ECO:0000313" key="2">
    <source>
        <dbReference type="Proteomes" id="UP000027604"/>
    </source>
</evidence>
<dbReference type="PATRIC" id="fig|1349767.4.peg.1596"/>
<dbReference type="EMBL" id="HG322949">
    <property type="protein sequence ID" value="CDG85581.1"/>
    <property type="molecule type" value="Genomic_DNA"/>
</dbReference>
<name>W0VCF5_9BURK</name>
<dbReference type="Proteomes" id="UP000027604">
    <property type="component" value="Chromosome I"/>
</dbReference>
<reference evidence="1 2" key="1">
    <citation type="journal article" date="2015" name="Genome Announc.">
        <title>Genome Sequence of Mushroom Soft-Rot Pathogen Janthinobacterium agaricidamnosum.</title>
        <authorList>
            <person name="Graupner K."/>
            <person name="Lackner G."/>
            <person name="Hertweck C."/>
        </authorList>
    </citation>
    <scope>NUCLEOTIDE SEQUENCE [LARGE SCALE GENOMIC DNA]</scope>
    <source>
        <strain evidence="2">NBRC 102515 / DSM 9628</strain>
    </source>
</reference>
<keyword evidence="2" id="KW-1185">Reference proteome</keyword>
<sequence length="120" mass="13459">MHGAEGGKRAQGIFPLSKLGRYRCAYLFQLGPRCVHALMRLLAVTSLRCVTVRRMSMRGNSVRDGKSAHRMELCADEHWTQIDTLNQWNLGQEILVGNCCCKAIHRPRCRGGVYNGTQGI</sequence>
<protein>
    <submittedName>
        <fullName evidence="1">Uncharacterized protein</fullName>
    </submittedName>
</protein>
<accession>W0VCF5</accession>
<dbReference type="AlphaFoldDB" id="W0VCF5"/>
<dbReference type="HOGENOM" id="CLU_2046485_0_0_4"/>
<gene>
    <name evidence="1" type="ORF">GJA_4978</name>
</gene>
<organism evidence="1 2">
    <name type="scientific">Janthinobacterium agaricidamnosum NBRC 102515 = DSM 9628</name>
    <dbReference type="NCBI Taxonomy" id="1349767"/>
    <lineage>
        <taxon>Bacteria</taxon>
        <taxon>Pseudomonadati</taxon>
        <taxon>Pseudomonadota</taxon>
        <taxon>Betaproteobacteria</taxon>
        <taxon>Burkholderiales</taxon>
        <taxon>Oxalobacteraceae</taxon>
        <taxon>Janthinobacterium</taxon>
    </lineage>
</organism>
<proteinExistence type="predicted"/>
<dbReference type="KEGG" id="jag:GJA_4978"/>
<evidence type="ECO:0000313" key="1">
    <source>
        <dbReference type="EMBL" id="CDG85581.1"/>
    </source>
</evidence>